<accession>A0A8J2FNH4</accession>
<dbReference type="Proteomes" id="UP000663859">
    <property type="component" value="Unassembled WGS sequence"/>
</dbReference>
<gene>
    <name evidence="1" type="ORF">MPNT_20080</name>
</gene>
<name>A0A8J2FNH4_9BACT</name>
<comment type="caution">
    <text evidence="1">The sequence shown here is derived from an EMBL/GenBank/DDBJ whole genome shotgun (WGS) entry which is preliminary data.</text>
</comment>
<reference evidence="1" key="1">
    <citation type="submission" date="2021-02" db="EMBL/GenBank/DDBJ databases">
        <authorList>
            <person name="Cremers G."/>
            <person name="Picone N."/>
        </authorList>
    </citation>
    <scope>NUCLEOTIDE SEQUENCE</scope>
    <source>
        <strain evidence="1">PQ17</strain>
    </source>
</reference>
<organism evidence="1 2">
    <name type="scientific">Candidatus Methylacidithermus pantelleriae</name>
    <dbReference type="NCBI Taxonomy" id="2744239"/>
    <lineage>
        <taxon>Bacteria</taxon>
        <taxon>Pseudomonadati</taxon>
        <taxon>Verrucomicrobiota</taxon>
        <taxon>Methylacidiphilae</taxon>
        <taxon>Methylacidiphilales</taxon>
        <taxon>Methylacidiphilaceae</taxon>
        <taxon>Candidatus Methylacidithermus</taxon>
    </lineage>
</organism>
<keyword evidence="2" id="KW-1185">Reference proteome</keyword>
<evidence type="ECO:0000313" key="1">
    <source>
        <dbReference type="EMBL" id="CAF0695993.1"/>
    </source>
</evidence>
<sequence length="60" mass="6838">MIPPRKGMLASNCGERLLLMRLRHAMPYHFQPGPDRTDKTSFRCHASTNAKRNQLAGTRT</sequence>
<evidence type="ECO:0000313" key="2">
    <source>
        <dbReference type="Proteomes" id="UP000663859"/>
    </source>
</evidence>
<dbReference type="EMBL" id="CAJNOB010000012">
    <property type="protein sequence ID" value="CAF0695993.1"/>
    <property type="molecule type" value="Genomic_DNA"/>
</dbReference>
<protein>
    <submittedName>
        <fullName evidence="1">Uncharacterized protein</fullName>
    </submittedName>
</protein>
<proteinExistence type="predicted"/>
<dbReference type="AlphaFoldDB" id="A0A8J2FNH4"/>